<dbReference type="RefSeq" id="WP_265581811.1">
    <property type="nucleotide sequence ID" value="NZ_CP036172.1"/>
</dbReference>
<organism evidence="2 3">
    <name type="scientific">Methanofollis aquaemaris</name>
    <dbReference type="NCBI Taxonomy" id="126734"/>
    <lineage>
        <taxon>Archaea</taxon>
        <taxon>Methanobacteriati</taxon>
        <taxon>Methanobacteriota</taxon>
        <taxon>Stenosarchaea group</taxon>
        <taxon>Methanomicrobia</taxon>
        <taxon>Methanomicrobiales</taxon>
        <taxon>Methanomicrobiaceae</taxon>
        <taxon>Methanofollis</taxon>
    </lineage>
</organism>
<keyword evidence="3" id="KW-1185">Reference proteome</keyword>
<evidence type="ECO:0000313" key="2">
    <source>
        <dbReference type="EMBL" id="QSZ66468.1"/>
    </source>
</evidence>
<dbReference type="InterPro" id="IPR015947">
    <property type="entry name" value="PUA-like_sf"/>
</dbReference>
<dbReference type="PANTHER" id="PTHR39661:SF1">
    <property type="entry name" value="UPF0310 PROTEIN MJECL36"/>
    <property type="match status" value="1"/>
</dbReference>
<reference evidence="2" key="1">
    <citation type="journal article" date="2001" name="Int. J. Syst. Evol. Microbiol.">
        <title>Methanofollis aquaemaris sp. nov., a methanogen isolated from an aquaculture fish pond.</title>
        <authorList>
            <person name="Lai M.C."/>
            <person name="Chen S.C."/>
        </authorList>
    </citation>
    <scope>NUCLEOTIDE SEQUENCE</scope>
    <source>
        <strain evidence="2">N2F9704</strain>
    </source>
</reference>
<dbReference type="SUPFAM" id="SSF88697">
    <property type="entry name" value="PUA domain-like"/>
    <property type="match status" value="1"/>
</dbReference>
<accession>A0A8A3S2R3</accession>
<proteinExistence type="predicted"/>
<name>A0A8A3S2R3_9EURY</name>
<dbReference type="PANTHER" id="PTHR39661">
    <property type="entry name" value="UPF0310 PROTEIN MJECL36"/>
    <property type="match status" value="1"/>
</dbReference>
<dbReference type="KEGG" id="maqe:RJ40_02615"/>
<dbReference type="NCBIfam" id="NF002008">
    <property type="entry name" value="PRK00809.1"/>
    <property type="match status" value="1"/>
</dbReference>
<protein>
    <submittedName>
        <fullName evidence="2">EVE domain-containing protein</fullName>
    </submittedName>
</protein>
<gene>
    <name evidence="2" type="ORF">RJ40_02615</name>
</gene>
<dbReference type="CDD" id="cd21132">
    <property type="entry name" value="EVE-like"/>
    <property type="match status" value="1"/>
</dbReference>
<sequence>MIRWLATSTRENADVVIKKEIWGVPKRDVSQINRIRPGDTLLLHVGHEAVDKDVTLPPAIIGCFEIVSVVYEDTDPIFTAPRKLGDEVFPLRVRLKTITIFDPPVEFTPLIPRLKFITDKKQWSDRIKGQAMRAITEEDHALIMKMAKKPGGRFPPDGEGMDQRAPNI</sequence>
<dbReference type="AlphaFoldDB" id="A0A8A3S2R3"/>
<dbReference type="InterPro" id="IPR002740">
    <property type="entry name" value="EVE_domain"/>
</dbReference>
<dbReference type="EMBL" id="CP036172">
    <property type="protein sequence ID" value="QSZ66468.1"/>
    <property type="molecule type" value="Genomic_DNA"/>
</dbReference>
<dbReference type="Proteomes" id="UP001042704">
    <property type="component" value="Chromosome"/>
</dbReference>
<evidence type="ECO:0000313" key="3">
    <source>
        <dbReference type="Proteomes" id="UP001042704"/>
    </source>
</evidence>
<reference evidence="2" key="2">
    <citation type="submission" date="2019-02" db="EMBL/GenBank/DDBJ databases">
        <authorList>
            <person name="Chen S.-C."/>
            <person name="Chien H.-H."/>
            <person name="Lai M.-C."/>
        </authorList>
    </citation>
    <scope>NUCLEOTIDE SEQUENCE</scope>
    <source>
        <strain evidence="2">N2F9704</strain>
    </source>
</reference>
<dbReference type="Pfam" id="PF01878">
    <property type="entry name" value="EVE"/>
    <property type="match status" value="1"/>
</dbReference>
<evidence type="ECO:0000259" key="1">
    <source>
        <dbReference type="Pfam" id="PF01878"/>
    </source>
</evidence>
<dbReference type="Gene3D" id="3.10.590.10">
    <property type="entry name" value="ph1033 like domains"/>
    <property type="match status" value="1"/>
</dbReference>
<dbReference type="GeneID" id="76423220"/>
<feature type="domain" description="EVE" evidence="1">
    <location>
        <begin position="4"/>
        <end position="146"/>
    </location>
</feature>